<dbReference type="AlphaFoldDB" id="D3F0W3"/>
<dbReference type="HOGENOM" id="CLU_677541_0_0_11"/>
<organism evidence="2 3">
    <name type="scientific">Conexibacter woesei (strain DSM 14684 / CCUG 47730 / CIP 108061 / JCM 11494 / NBRC 100937 / ID131577)</name>
    <dbReference type="NCBI Taxonomy" id="469383"/>
    <lineage>
        <taxon>Bacteria</taxon>
        <taxon>Bacillati</taxon>
        <taxon>Actinomycetota</taxon>
        <taxon>Thermoleophilia</taxon>
        <taxon>Solirubrobacterales</taxon>
        <taxon>Conexibacteraceae</taxon>
        <taxon>Conexibacter</taxon>
    </lineage>
</organism>
<dbReference type="RefSeq" id="WP_012937098.1">
    <property type="nucleotide sequence ID" value="NC_013739.1"/>
</dbReference>
<evidence type="ECO:0000313" key="2">
    <source>
        <dbReference type="EMBL" id="ADB54047.1"/>
    </source>
</evidence>
<dbReference type="eggNOG" id="COG0446">
    <property type="taxonomic scope" value="Bacteria"/>
</dbReference>
<dbReference type="Pfam" id="PF07992">
    <property type="entry name" value="Pyr_redox_2"/>
    <property type="match status" value="1"/>
</dbReference>
<reference evidence="2 3" key="1">
    <citation type="journal article" date="2010" name="Stand. Genomic Sci.">
        <title>Complete genome sequence of Conexibacter woesei type strain (ID131577).</title>
        <authorList>
            <person name="Pukall R."/>
            <person name="Lapidus A."/>
            <person name="Glavina Del Rio T."/>
            <person name="Copeland A."/>
            <person name="Tice H."/>
            <person name="Cheng J.-F."/>
            <person name="Lucas S."/>
            <person name="Chen F."/>
            <person name="Nolan M."/>
            <person name="Bruce D."/>
            <person name="Goodwin L."/>
            <person name="Pitluck S."/>
            <person name="Mavromatis K."/>
            <person name="Ivanova N."/>
            <person name="Ovchinnikova G."/>
            <person name="Pati A."/>
            <person name="Chen A."/>
            <person name="Palaniappan K."/>
            <person name="Land M."/>
            <person name="Hauser L."/>
            <person name="Chang Y.-J."/>
            <person name="Jeffries C.D."/>
            <person name="Chain P."/>
            <person name="Meincke L."/>
            <person name="Sims D."/>
            <person name="Brettin T."/>
            <person name="Detter J.C."/>
            <person name="Rohde M."/>
            <person name="Goeker M."/>
            <person name="Bristow J."/>
            <person name="Eisen J.A."/>
            <person name="Markowitz V."/>
            <person name="Kyrpides N.C."/>
            <person name="Klenk H.-P."/>
            <person name="Hugenholtz P."/>
        </authorList>
    </citation>
    <scope>NUCLEOTIDE SEQUENCE [LARGE SCALE GENOMIC DNA]</scope>
    <source>
        <strain evidence="3">DSM 14684 / CIP 108061 / JCM 11494 / NBRC 100937 / ID131577</strain>
    </source>
</reference>
<dbReference type="InterPro" id="IPR036188">
    <property type="entry name" value="FAD/NAD-bd_sf"/>
</dbReference>
<dbReference type="GO" id="GO:0016491">
    <property type="term" value="F:oxidoreductase activity"/>
    <property type="evidence" value="ECO:0007669"/>
    <property type="project" value="InterPro"/>
</dbReference>
<gene>
    <name evidence="2" type="ordered locus">Cwoe_5643</name>
</gene>
<name>D3F0W3_CONWI</name>
<dbReference type="EMBL" id="CP001854">
    <property type="protein sequence ID" value="ADB54047.1"/>
    <property type="molecule type" value="Genomic_DNA"/>
</dbReference>
<dbReference type="KEGG" id="cwo:Cwoe_5643"/>
<sequence length="377" mass="38927">MGRGTAAPRRHVVIVGGGVAAAETLLALRAAPRGGALDVTLVAPNEQLEYRPLAVLEPFGPAPTRRYPLAAIAADGDAALVRGTLQAVDGAARAIMLGDGSRISYDVLVVAAGARRRPALARAETFLDAAGGADLRRLVGELDDGAVRSVAFVVPPGSGWALPLYELTLLTAHHARERGLRDVELTVVTHEPQPLAIVAGDGGAAVARLLDDAGVRVLHGRRVCGHDGRTVELEPPGDGPLLADRVVALPQLVGPAIDGLPADAEGFVHVDDHMRVPGLDGVYAVGDATTFPVKQGGLATQQADLAAALIARVAGPDASPRARLRSILLTGDEPLYLQALIEGARCVASSASRTPPWSPPQKIAARYLAPYLDGLGG</sequence>
<reference evidence="3" key="2">
    <citation type="submission" date="2010-01" db="EMBL/GenBank/DDBJ databases">
        <title>The complete genome of Conexibacter woesei DSM 14684.</title>
        <authorList>
            <consortium name="US DOE Joint Genome Institute (JGI-PGF)"/>
            <person name="Lucas S."/>
            <person name="Copeland A."/>
            <person name="Lapidus A."/>
            <person name="Glavina del Rio T."/>
            <person name="Dalin E."/>
            <person name="Tice H."/>
            <person name="Bruce D."/>
            <person name="Goodwin L."/>
            <person name="Pitluck S."/>
            <person name="Kyrpides N."/>
            <person name="Mavromatis K."/>
            <person name="Ivanova N."/>
            <person name="Mikhailova N."/>
            <person name="Chertkov O."/>
            <person name="Brettin T."/>
            <person name="Detter J.C."/>
            <person name="Han C."/>
            <person name="Larimer F."/>
            <person name="Land M."/>
            <person name="Hauser L."/>
            <person name="Markowitz V."/>
            <person name="Cheng J.-F."/>
            <person name="Hugenholtz P."/>
            <person name="Woyke T."/>
            <person name="Wu D."/>
            <person name="Pukall R."/>
            <person name="Steenblock K."/>
            <person name="Schneider S."/>
            <person name="Klenk H.-P."/>
            <person name="Eisen J.A."/>
        </authorList>
    </citation>
    <scope>NUCLEOTIDE SEQUENCE [LARGE SCALE GENOMIC DNA]</scope>
    <source>
        <strain evidence="3">DSM 14684 / CIP 108061 / JCM 11494 / NBRC 100937 / ID131577</strain>
    </source>
</reference>
<dbReference type="SUPFAM" id="SSF51905">
    <property type="entry name" value="FAD/NAD(P)-binding domain"/>
    <property type="match status" value="1"/>
</dbReference>
<dbReference type="STRING" id="469383.Cwoe_5643"/>
<dbReference type="InterPro" id="IPR052541">
    <property type="entry name" value="SQRD"/>
</dbReference>
<protein>
    <submittedName>
        <fullName evidence="2">FAD-dependent pyridine nucleotide-disulphide oxidoreductase</fullName>
    </submittedName>
</protein>
<keyword evidence="3" id="KW-1185">Reference proteome</keyword>
<dbReference type="PANTHER" id="PTHR43755">
    <property type="match status" value="1"/>
</dbReference>
<proteinExistence type="predicted"/>
<evidence type="ECO:0000259" key="1">
    <source>
        <dbReference type="Pfam" id="PF07992"/>
    </source>
</evidence>
<feature type="domain" description="FAD/NAD(P)-binding" evidence="1">
    <location>
        <begin position="183"/>
        <end position="295"/>
    </location>
</feature>
<dbReference type="OrthoDB" id="9802771at2"/>
<evidence type="ECO:0000313" key="3">
    <source>
        <dbReference type="Proteomes" id="UP000008229"/>
    </source>
</evidence>
<dbReference type="Gene3D" id="3.50.50.100">
    <property type="match status" value="1"/>
</dbReference>
<dbReference type="PANTHER" id="PTHR43755:SF1">
    <property type="entry name" value="FAD-DEPENDENT PYRIDINE NUCLEOTIDE-DISULPHIDE OXIDOREDUCTASE"/>
    <property type="match status" value="1"/>
</dbReference>
<dbReference type="Proteomes" id="UP000008229">
    <property type="component" value="Chromosome"/>
</dbReference>
<dbReference type="InterPro" id="IPR023753">
    <property type="entry name" value="FAD/NAD-binding_dom"/>
</dbReference>
<accession>D3F0W3</accession>